<dbReference type="GO" id="GO:0042602">
    <property type="term" value="F:riboflavin reductase (NADPH) activity"/>
    <property type="evidence" value="ECO:0007669"/>
    <property type="project" value="TreeGrafter"/>
</dbReference>
<evidence type="ECO:0000256" key="2">
    <source>
        <dbReference type="SAM" id="MobiDB-lite"/>
    </source>
</evidence>
<reference evidence="4 5" key="1">
    <citation type="journal article" date="2018" name="Mol. Biol. Evol.">
        <title>Broad Genomic Sampling Reveals a Smut Pathogenic Ancestry of the Fungal Clade Ustilaginomycotina.</title>
        <authorList>
            <person name="Kijpornyongpan T."/>
            <person name="Mondo S.J."/>
            <person name="Barry K."/>
            <person name="Sandor L."/>
            <person name="Lee J."/>
            <person name="Lipzen A."/>
            <person name="Pangilinan J."/>
            <person name="LaButti K."/>
            <person name="Hainaut M."/>
            <person name="Henrissat B."/>
            <person name="Grigoriev I.V."/>
            <person name="Spatafora J.W."/>
            <person name="Aime M.C."/>
        </authorList>
    </citation>
    <scope>NUCLEOTIDE SEQUENCE [LARGE SCALE GENOMIC DNA]</scope>
    <source>
        <strain evidence="4 5">MCA 4186</strain>
    </source>
</reference>
<gene>
    <name evidence="4" type="ORF">FA09DRAFT_325851</name>
</gene>
<dbReference type="Gene3D" id="2.30.110.10">
    <property type="entry name" value="Electron Transport, Fmn-binding Protein, Chain A"/>
    <property type="match status" value="1"/>
</dbReference>
<accession>A0A316Z5X5</accession>
<name>A0A316Z5X5_9BASI</name>
<evidence type="ECO:0000313" key="4">
    <source>
        <dbReference type="EMBL" id="PWN97019.1"/>
    </source>
</evidence>
<dbReference type="EMBL" id="KZ819296">
    <property type="protein sequence ID" value="PWN97019.1"/>
    <property type="molecule type" value="Genomic_DNA"/>
</dbReference>
<dbReference type="AlphaFoldDB" id="A0A316Z5X5"/>
<dbReference type="STRING" id="58919.A0A316Z5X5"/>
<evidence type="ECO:0000256" key="1">
    <source>
        <dbReference type="ARBA" id="ARBA00023002"/>
    </source>
</evidence>
<keyword evidence="5" id="KW-1185">Reference proteome</keyword>
<organism evidence="4 5">
    <name type="scientific">Tilletiopsis washingtonensis</name>
    <dbReference type="NCBI Taxonomy" id="58919"/>
    <lineage>
        <taxon>Eukaryota</taxon>
        <taxon>Fungi</taxon>
        <taxon>Dikarya</taxon>
        <taxon>Basidiomycota</taxon>
        <taxon>Ustilaginomycotina</taxon>
        <taxon>Exobasidiomycetes</taxon>
        <taxon>Entylomatales</taxon>
        <taxon>Entylomatales incertae sedis</taxon>
        <taxon>Tilletiopsis</taxon>
    </lineage>
</organism>
<feature type="compositionally biased region" description="Low complexity" evidence="2">
    <location>
        <begin position="37"/>
        <end position="57"/>
    </location>
</feature>
<dbReference type="SMART" id="SM00903">
    <property type="entry name" value="Flavin_Reduct"/>
    <property type="match status" value="1"/>
</dbReference>
<evidence type="ECO:0000313" key="5">
    <source>
        <dbReference type="Proteomes" id="UP000245946"/>
    </source>
</evidence>
<dbReference type="RefSeq" id="XP_025597298.1">
    <property type="nucleotide sequence ID" value="XM_025741183.1"/>
</dbReference>
<dbReference type="GO" id="GO:0010181">
    <property type="term" value="F:FMN binding"/>
    <property type="evidence" value="ECO:0007669"/>
    <property type="project" value="InterPro"/>
</dbReference>
<dbReference type="Proteomes" id="UP000245946">
    <property type="component" value="Unassembled WGS sequence"/>
</dbReference>
<sequence>MPAALLPRAALSVSRTAPQLVMAAARTPHAKLRSSRPSRSGSSRSSSSSSSRPSPRSADVAADLRTLMAASAQPVALLLLQLPSGSASSPAEIHGATISSLVSLSVSPALVAFSLKTPSRAANALLASASSAPLGPTFTLSILAEHHASLAGAFAAPGLKPCTLEAGAQPGTLCASDADHPLAKVGLLASVARGPSPIPRIGGIGSLACSLVGRVKLGGGKADGASADADVLEALSMDGRLDLPGHDPAQAGKEEGESWLLLAQVWQVEGADDGSEPKEGPLVWYRRGFTGVR</sequence>
<dbReference type="SUPFAM" id="SSF50475">
    <property type="entry name" value="FMN-binding split barrel"/>
    <property type="match status" value="1"/>
</dbReference>
<dbReference type="Pfam" id="PF01613">
    <property type="entry name" value="Flavin_Reduct"/>
    <property type="match status" value="1"/>
</dbReference>
<dbReference type="InterPro" id="IPR012349">
    <property type="entry name" value="Split_barrel_FMN-bd"/>
</dbReference>
<dbReference type="PANTHER" id="PTHR30466">
    <property type="entry name" value="FLAVIN REDUCTASE"/>
    <property type="match status" value="1"/>
</dbReference>
<protein>
    <recommendedName>
        <fullName evidence="3">Flavin reductase like domain-containing protein</fullName>
    </recommendedName>
</protein>
<dbReference type="GeneID" id="37268727"/>
<feature type="region of interest" description="Disordered" evidence="2">
    <location>
        <begin position="22"/>
        <end position="59"/>
    </location>
</feature>
<dbReference type="PANTHER" id="PTHR30466:SF1">
    <property type="entry name" value="FMN REDUCTASE (NADH) RUTF"/>
    <property type="match status" value="1"/>
</dbReference>
<keyword evidence="1" id="KW-0560">Oxidoreductase</keyword>
<feature type="domain" description="Flavin reductase like" evidence="3">
    <location>
        <begin position="68"/>
        <end position="291"/>
    </location>
</feature>
<dbReference type="InterPro" id="IPR002563">
    <property type="entry name" value="Flavin_Rdtase-like_dom"/>
</dbReference>
<proteinExistence type="predicted"/>
<dbReference type="InterPro" id="IPR050268">
    <property type="entry name" value="NADH-dep_flavin_reductase"/>
</dbReference>
<evidence type="ECO:0000259" key="3">
    <source>
        <dbReference type="SMART" id="SM00903"/>
    </source>
</evidence>